<sequence>MQLRSDVSFGLRFDVGDKVPVSFGLRFDVSFGLRFDVGDKVPVSFGLRSDVSFRFRSDVGDKVPVSQLRTSVRWRGQGPSMCLIYYCLVCGIWGSSLSFVLTVSVLVSGTSASRGKSSEYSAHPPVNAKELFNLRHASLRNAIERSFGVLKRRLPIVRSSQEPFYSCDTQSDIFVACCILHNFLLDEDRDKKLEHEVLQEVLDEQPQQVRHDVNNGRVRSDGAEELRNAITTQMWNDYLLKPNNEIDMAADGSVVKKENLTWTDNMDNALVEALVKEDDIGNRVNGTFTSQAYANMIAGLSKEFNKSITKDQLKNIMKTLKGNFSKWFDMYRGTSLNGFSWNSQTKHIEAEDEVWEQLIKANPEAAAFRTKKISNYNQLEMLFSDDRASGSKAETTKEKNVRLSKSKEIKIEKIADVEKLMANKEVSLENVHKDDDEDIQIVSATDVSPDGSSKAKKLKSKKRKLESKLQDEDEVVAETEPEPQPQPESFEHNIVQTFKEIVDVMREGNKSRDYTGEEIEKELELMGLDDDEFADAFIYLSRNQVDARTIFSSSMRMRKIFLRKMMSEAKN</sequence>
<gene>
    <name evidence="4" type="ORF">LSAT_V11C300112410</name>
</gene>
<evidence type="ECO:0000256" key="2">
    <source>
        <dbReference type="SAM" id="Phobius"/>
    </source>
</evidence>
<feature type="transmembrane region" description="Helical" evidence="2">
    <location>
        <begin position="83"/>
        <end position="107"/>
    </location>
</feature>
<evidence type="ECO:0000256" key="1">
    <source>
        <dbReference type="SAM" id="MobiDB-lite"/>
    </source>
</evidence>
<keyword evidence="2" id="KW-0472">Membrane</keyword>
<dbReference type="EMBL" id="NBSK02000003">
    <property type="protein sequence ID" value="KAJ0219444.1"/>
    <property type="molecule type" value="Genomic_DNA"/>
</dbReference>
<name>A0A9R1XNI1_LACSA</name>
<protein>
    <recommendedName>
        <fullName evidence="3">Myb/SANT-like domain-containing protein</fullName>
    </recommendedName>
</protein>
<dbReference type="PANTHER" id="PTHR46929">
    <property type="entry name" value="EXPRESSED PROTEIN"/>
    <property type="match status" value="1"/>
</dbReference>
<feature type="domain" description="Myb/SANT-like" evidence="3">
    <location>
        <begin position="261"/>
        <end position="357"/>
    </location>
</feature>
<accession>A0A9R1XNI1</accession>
<dbReference type="PANTHER" id="PTHR46929:SF4">
    <property type="entry name" value="MYB_SANT-LIKE DOMAIN-CONTAINING PROTEIN"/>
    <property type="match status" value="1"/>
</dbReference>
<evidence type="ECO:0000259" key="3">
    <source>
        <dbReference type="Pfam" id="PF12776"/>
    </source>
</evidence>
<reference evidence="4 5" key="1">
    <citation type="journal article" date="2017" name="Nat. Commun.">
        <title>Genome assembly with in vitro proximity ligation data and whole-genome triplication in lettuce.</title>
        <authorList>
            <person name="Reyes-Chin-Wo S."/>
            <person name="Wang Z."/>
            <person name="Yang X."/>
            <person name="Kozik A."/>
            <person name="Arikit S."/>
            <person name="Song C."/>
            <person name="Xia L."/>
            <person name="Froenicke L."/>
            <person name="Lavelle D.O."/>
            <person name="Truco M.J."/>
            <person name="Xia R."/>
            <person name="Zhu S."/>
            <person name="Xu C."/>
            <person name="Xu H."/>
            <person name="Xu X."/>
            <person name="Cox K."/>
            <person name="Korf I."/>
            <person name="Meyers B.C."/>
            <person name="Michelmore R.W."/>
        </authorList>
    </citation>
    <scope>NUCLEOTIDE SEQUENCE [LARGE SCALE GENOMIC DNA]</scope>
    <source>
        <strain evidence="5">cv. Salinas</strain>
        <tissue evidence="4">Seedlings</tissue>
    </source>
</reference>
<dbReference type="InterPro" id="IPR024752">
    <property type="entry name" value="Myb/SANT-like_dom"/>
</dbReference>
<dbReference type="AlphaFoldDB" id="A0A9R1XNI1"/>
<comment type="caution">
    <text evidence="4">The sequence shown here is derived from an EMBL/GenBank/DDBJ whole genome shotgun (WGS) entry which is preliminary data.</text>
</comment>
<proteinExistence type="predicted"/>
<evidence type="ECO:0000313" key="5">
    <source>
        <dbReference type="Proteomes" id="UP000235145"/>
    </source>
</evidence>
<dbReference type="InterPro" id="IPR006912">
    <property type="entry name" value="Harbinger_derived_prot"/>
</dbReference>
<evidence type="ECO:0000313" key="4">
    <source>
        <dbReference type="EMBL" id="KAJ0219444.1"/>
    </source>
</evidence>
<keyword evidence="2" id="KW-1133">Transmembrane helix</keyword>
<dbReference type="Pfam" id="PF04827">
    <property type="entry name" value="Plant_tran"/>
    <property type="match status" value="1"/>
</dbReference>
<organism evidence="4 5">
    <name type="scientific">Lactuca sativa</name>
    <name type="common">Garden lettuce</name>
    <dbReference type="NCBI Taxonomy" id="4236"/>
    <lineage>
        <taxon>Eukaryota</taxon>
        <taxon>Viridiplantae</taxon>
        <taxon>Streptophyta</taxon>
        <taxon>Embryophyta</taxon>
        <taxon>Tracheophyta</taxon>
        <taxon>Spermatophyta</taxon>
        <taxon>Magnoliopsida</taxon>
        <taxon>eudicotyledons</taxon>
        <taxon>Gunneridae</taxon>
        <taxon>Pentapetalae</taxon>
        <taxon>asterids</taxon>
        <taxon>campanulids</taxon>
        <taxon>Asterales</taxon>
        <taxon>Asteraceae</taxon>
        <taxon>Cichorioideae</taxon>
        <taxon>Cichorieae</taxon>
        <taxon>Lactucinae</taxon>
        <taxon>Lactuca</taxon>
    </lineage>
</organism>
<feature type="compositionally biased region" description="Acidic residues" evidence="1">
    <location>
        <begin position="471"/>
        <end position="481"/>
    </location>
</feature>
<dbReference type="Proteomes" id="UP000235145">
    <property type="component" value="Unassembled WGS sequence"/>
</dbReference>
<feature type="compositionally biased region" description="Basic residues" evidence="1">
    <location>
        <begin position="454"/>
        <end position="465"/>
    </location>
</feature>
<keyword evidence="5" id="KW-1185">Reference proteome</keyword>
<feature type="region of interest" description="Disordered" evidence="1">
    <location>
        <begin position="442"/>
        <end position="489"/>
    </location>
</feature>
<dbReference type="Pfam" id="PF12776">
    <property type="entry name" value="Myb_DNA-bind_3"/>
    <property type="match status" value="1"/>
</dbReference>
<keyword evidence="2" id="KW-0812">Transmembrane</keyword>